<dbReference type="GeneID" id="42178308"/>
<dbReference type="InterPro" id="IPR013096">
    <property type="entry name" value="Cupin_2"/>
</dbReference>
<accession>A0A4D6KCV2</accession>
<dbReference type="Proteomes" id="UP000297053">
    <property type="component" value="Chromosome"/>
</dbReference>
<name>A0A4D6KCV2_9EURY</name>
<dbReference type="SUPFAM" id="SSF51182">
    <property type="entry name" value="RmlC-like cupins"/>
    <property type="match status" value="1"/>
</dbReference>
<evidence type="ECO:0000256" key="1">
    <source>
        <dbReference type="ARBA" id="ARBA00022723"/>
    </source>
</evidence>
<dbReference type="OMA" id="DQWLYVV"/>
<evidence type="ECO:0000313" key="5">
    <source>
        <dbReference type="Proteomes" id="UP000297053"/>
    </source>
</evidence>
<reference evidence="4 5" key="1">
    <citation type="submission" date="2019-04" db="EMBL/GenBank/DDBJ databases">
        <title>Complete genome sequence of Arthrobacter sp. ZXY-2 associated with effective atrazine degradation and salt adaptation.</title>
        <authorList>
            <person name="Zhao X."/>
        </authorList>
    </citation>
    <scope>NUCLEOTIDE SEQUENCE [LARGE SCALE GENOMIC DNA]</scope>
    <source>
        <strain evidence="5">ZP60</strain>
    </source>
</reference>
<dbReference type="InterPro" id="IPR011051">
    <property type="entry name" value="RmlC_Cupin_sf"/>
</dbReference>
<dbReference type="InterPro" id="IPR051610">
    <property type="entry name" value="GPI/OXD"/>
</dbReference>
<reference evidence="4 5" key="2">
    <citation type="submission" date="2019-04" db="EMBL/GenBank/DDBJ databases">
        <authorList>
            <person name="Yang S."/>
            <person name="Wei W."/>
        </authorList>
    </citation>
    <scope>NUCLEOTIDE SEQUENCE [LARGE SCALE GENOMIC DNA]</scope>
    <source>
        <strain evidence="5">ZP60</strain>
    </source>
</reference>
<evidence type="ECO:0000259" key="3">
    <source>
        <dbReference type="Pfam" id="PF07883"/>
    </source>
</evidence>
<feature type="domain" description="Cupin type-2" evidence="3">
    <location>
        <begin position="25"/>
        <end position="96"/>
    </location>
</feature>
<evidence type="ECO:0000256" key="2">
    <source>
        <dbReference type="SAM" id="MobiDB-lite"/>
    </source>
</evidence>
<keyword evidence="1" id="KW-0479">Metal-binding</keyword>
<dbReference type="Gene3D" id="2.60.120.10">
    <property type="entry name" value="Jelly Rolls"/>
    <property type="match status" value="1"/>
</dbReference>
<dbReference type="EMBL" id="CP039375">
    <property type="protein sequence ID" value="QCD65062.1"/>
    <property type="molecule type" value="Genomic_DNA"/>
</dbReference>
<dbReference type="GO" id="GO:0046872">
    <property type="term" value="F:metal ion binding"/>
    <property type="evidence" value="ECO:0007669"/>
    <property type="project" value="UniProtKB-KW"/>
</dbReference>
<proteinExistence type="predicted"/>
<dbReference type="RefSeq" id="WP_012807911.1">
    <property type="nucleotide sequence ID" value="NZ_CP039375.1"/>
</dbReference>
<dbReference type="InterPro" id="IPR014710">
    <property type="entry name" value="RmlC-like_jellyroll"/>
</dbReference>
<dbReference type="KEGG" id="halz:E5139_05190"/>
<evidence type="ECO:0000313" key="4">
    <source>
        <dbReference type="EMBL" id="QCD65062.1"/>
    </source>
</evidence>
<organism evidence="4 5">
    <name type="scientific">Halomicrobium mukohataei</name>
    <dbReference type="NCBI Taxonomy" id="57705"/>
    <lineage>
        <taxon>Archaea</taxon>
        <taxon>Methanobacteriati</taxon>
        <taxon>Methanobacteriota</taxon>
        <taxon>Stenosarchaea group</taxon>
        <taxon>Halobacteria</taxon>
        <taxon>Halobacteriales</taxon>
        <taxon>Haloarculaceae</taxon>
        <taxon>Halomicrobium</taxon>
    </lineage>
</organism>
<protein>
    <submittedName>
        <fullName evidence="4">Cupin domain-containing protein</fullName>
    </submittedName>
</protein>
<sequence>MRQTHLDFEQYFSVAMETDEAQAAEMTVEPGRTVGGPENVHADSDQWCYVAAGTGVATVDGADNRIEAGDLLLIEAGEAHAIENDGDEPLRTVNVYTPPRSDR</sequence>
<dbReference type="AlphaFoldDB" id="A0A4D6KCV2"/>
<gene>
    <name evidence="4" type="ORF">E5139_05190</name>
</gene>
<dbReference type="PANTHER" id="PTHR35848:SF6">
    <property type="entry name" value="CUPIN TYPE-2 DOMAIN-CONTAINING PROTEIN"/>
    <property type="match status" value="1"/>
</dbReference>
<feature type="region of interest" description="Disordered" evidence="2">
    <location>
        <begin position="83"/>
        <end position="103"/>
    </location>
</feature>
<dbReference type="Pfam" id="PF07883">
    <property type="entry name" value="Cupin_2"/>
    <property type="match status" value="1"/>
</dbReference>
<dbReference type="PANTHER" id="PTHR35848">
    <property type="entry name" value="OXALATE-BINDING PROTEIN"/>
    <property type="match status" value="1"/>
</dbReference>